<organism evidence="6 7">
    <name type="scientific">Arachis hypogaea</name>
    <name type="common">Peanut</name>
    <dbReference type="NCBI Taxonomy" id="3818"/>
    <lineage>
        <taxon>Eukaryota</taxon>
        <taxon>Viridiplantae</taxon>
        <taxon>Streptophyta</taxon>
        <taxon>Embryophyta</taxon>
        <taxon>Tracheophyta</taxon>
        <taxon>Spermatophyta</taxon>
        <taxon>Magnoliopsida</taxon>
        <taxon>eudicotyledons</taxon>
        <taxon>Gunneridae</taxon>
        <taxon>Pentapetalae</taxon>
        <taxon>rosids</taxon>
        <taxon>fabids</taxon>
        <taxon>Fabales</taxon>
        <taxon>Fabaceae</taxon>
        <taxon>Papilionoideae</taxon>
        <taxon>50 kb inversion clade</taxon>
        <taxon>dalbergioids sensu lato</taxon>
        <taxon>Dalbergieae</taxon>
        <taxon>Pterocarpus clade</taxon>
        <taxon>Arachis</taxon>
    </lineage>
</organism>
<evidence type="ECO:0000313" key="7">
    <source>
        <dbReference type="Proteomes" id="UP000289738"/>
    </source>
</evidence>
<dbReference type="Gene3D" id="3.40.50.300">
    <property type="entry name" value="P-loop containing nucleotide triphosphate hydrolases"/>
    <property type="match status" value="1"/>
</dbReference>
<dbReference type="PANTHER" id="PTHR45766">
    <property type="entry name" value="DNA ANNEALING HELICASE AND ENDONUCLEASE ZRANB3 FAMILY MEMBER"/>
    <property type="match status" value="1"/>
</dbReference>
<protein>
    <recommendedName>
        <fullName evidence="5">Helicase C-terminal domain-containing protein</fullName>
    </recommendedName>
</protein>
<feature type="domain" description="Helicase C-terminal" evidence="5">
    <location>
        <begin position="104"/>
        <end position="151"/>
    </location>
</feature>
<evidence type="ECO:0000259" key="5">
    <source>
        <dbReference type="Pfam" id="PF00271"/>
    </source>
</evidence>
<evidence type="ECO:0000256" key="4">
    <source>
        <dbReference type="ARBA" id="ARBA00022840"/>
    </source>
</evidence>
<dbReference type="CDD" id="cd18793">
    <property type="entry name" value="SF2_C_SNF"/>
    <property type="match status" value="1"/>
</dbReference>
<gene>
    <name evidence="6" type="ORF">Ahy_B02g060414</name>
</gene>
<dbReference type="GO" id="GO:0005524">
    <property type="term" value="F:ATP binding"/>
    <property type="evidence" value="ECO:0007669"/>
    <property type="project" value="UniProtKB-KW"/>
</dbReference>
<dbReference type="GO" id="GO:0031297">
    <property type="term" value="P:replication fork processing"/>
    <property type="evidence" value="ECO:0007669"/>
    <property type="project" value="TreeGrafter"/>
</dbReference>
<dbReference type="GO" id="GO:0004386">
    <property type="term" value="F:helicase activity"/>
    <property type="evidence" value="ECO:0007669"/>
    <property type="project" value="UniProtKB-KW"/>
</dbReference>
<dbReference type="Pfam" id="PF00271">
    <property type="entry name" value="Helicase_C"/>
    <property type="match status" value="1"/>
</dbReference>
<keyword evidence="4" id="KW-0067">ATP-binding</keyword>
<evidence type="ECO:0000313" key="6">
    <source>
        <dbReference type="EMBL" id="RYR26217.1"/>
    </source>
</evidence>
<evidence type="ECO:0000256" key="3">
    <source>
        <dbReference type="ARBA" id="ARBA00022806"/>
    </source>
</evidence>
<dbReference type="InterPro" id="IPR027417">
    <property type="entry name" value="P-loop_NTPase"/>
</dbReference>
<dbReference type="GO" id="GO:0043596">
    <property type="term" value="C:nuclear replication fork"/>
    <property type="evidence" value="ECO:0007669"/>
    <property type="project" value="TreeGrafter"/>
</dbReference>
<dbReference type="GO" id="GO:0004520">
    <property type="term" value="F:DNA endonuclease activity"/>
    <property type="evidence" value="ECO:0007669"/>
    <property type="project" value="TreeGrafter"/>
</dbReference>
<dbReference type="Proteomes" id="UP000289738">
    <property type="component" value="Chromosome B02"/>
</dbReference>
<sequence length="185" mass="20744">MFNLLAVLQKDNFNPRFYVAAATDNMSFPKAQLLENSLAGCKFLIFAHHQPMIDAIHECLIIRPVQFTLFLFILEIIALTKTVKNFQKKKVGCIWIDGGKGLYQGSCSMVLSIEAGVVGLTLTVASTFSFTEQSWTPGNLIQAKDRAHRIGQVFSHSLSRKERVVTSLMTTLRKQIISNEKNSHI</sequence>
<dbReference type="EMBL" id="SDMP01000012">
    <property type="protein sequence ID" value="RYR26217.1"/>
    <property type="molecule type" value="Genomic_DNA"/>
</dbReference>
<keyword evidence="7" id="KW-1185">Reference proteome</keyword>
<dbReference type="GO" id="GO:0016787">
    <property type="term" value="F:hydrolase activity"/>
    <property type="evidence" value="ECO:0007669"/>
    <property type="project" value="UniProtKB-KW"/>
</dbReference>
<comment type="caution">
    <text evidence="6">The sequence shown here is derived from an EMBL/GenBank/DDBJ whole genome shotgun (WGS) entry which is preliminary data.</text>
</comment>
<accession>A0A445AID8</accession>
<dbReference type="InterPro" id="IPR001650">
    <property type="entry name" value="Helicase_C-like"/>
</dbReference>
<evidence type="ECO:0000256" key="1">
    <source>
        <dbReference type="ARBA" id="ARBA00022741"/>
    </source>
</evidence>
<name>A0A445AID8_ARAHY</name>
<proteinExistence type="predicted"/>
<dbReference type="InterPro" id="IPR049730">
    <property type="entry name" value="SNF2/RAD54-like_C"/>
</dbReference>
<dbReference type="GO" id="GO:0006281">
    <property type="term" value="P:DNA repair"/>
    <property type="evidence" value="ECO:0007669"/>
    <property type="project" value="TreeGrafter"/>
</dbReference>
<keyword evidence="2" id="KW-0378">Hydrolase</keyword>
<evidence type="ECO:0000256" key="2">
    <source>
        <dbReference type="ARBA" id="ARBA00022801"/>
    </source>
</evidence>
<dbReference type="STRING" id="3818.A0A445AID8"/>
<dbReference type="AlphaFoldDB" id="A0A445AID8"/>
<reference evidence="6 7" key="1">
    <citation type="submission" date="2019-01" db="EMBL/GenBank/DDBJ databases">
        <title>Sequencing of cultivated peanut Arachis hypogaea provides insights into genome evolution and oil improvement.</title>
        <authorList>
            <person name="Chen X."/>
        </authorList>
    </citation>
    <scope>NUCLEOTIDE SEQUENCE [LARGE SCALE GENOMIC DNA]</scope>
    <source>
        <strain evidence="7">cv. Fuhuasheng</strain>
        <tissue evidence="6">Leaves</tissue>
    </source>
</reference>
<dbReference type="SUPFAM" id="SSF52540">
    <property type="entry name" value="P-loop containing nucleoside triphosphate hydrolases"/>
    <property type="match status" value="1"/>
</dbReference>
<dbReference type="PANTHER" id="PTHR45766:SF3">
    <property type="entry name" value="DNA ANNEALING HELICASE AND ENDONUCLEASE ZRANB3"/>
    <property type="match status" value="1"/>
</dbReference>
<keyword evidence="1" id="KW-0547">Nucleotide-binding</keyword>
<keyword evidence="3" id="KW-0347">Helicase</keyword>